<keyword evidence="1" id="KW-0472">Membrane</keyword>
<keyword evidence="1" id="KW-0812">Transmembrane</keyword>
<name>A0AA86P9Z6_9EUKA</name>
<dbReference type="AlphaFoldDB" id="A0AA86P9Z6"/>
<reference evidence="4 6" key="2">
    <citation type="submission" date="2024-07" db="EMBL/GenBank/DDBJ databases">
        <authorList>
            <person name="Akdeniz Z."/>
        </authorList>
    </citation>
    <scope>NUCLEOTIDE SEQUENCE [LARGE SCALE GENOMIC DNA]</scope>
</reference>
<dbReference type="EMBL" id="CAXDID020000413">
    <property type="protein sequence ID" value="CAL6088979.1"/>
    <property type="molecule type" value="Genomic_DNA"/>
</dbReference>
<sequence length="99" mass="11317">MTVYPNKTDCENKCEQGFKCNQVGNTIQYTCDEILPDEPGPNLLAVYIIVPLIVVSIVVLLSIFLCLRKQKRQNSVQAYVTQPKQQILQDVHLQQQQIQ</sequence>
<evidence type="ECO:0000313" key="4">
    <source>
        <dbReference type="EMBL" id="CAL6088979.1"/>
    </source>
</evidence>
<reference evidence="3" key="1">
    <citation type="submission" date="2023-06" db="EMBL/GenBank/DDBJ databases">
        <authorList>
            <person name="Kurt Z."/>
        </authorList>
    </citation>
    <scope>NUCLEOTIDE SEQUENCE</scope>
</reference>
<evidence type="ECO:0000256" key="1">
    <source>
        <dbReference type="SAM" id="Phobius"/>
    </source>
</evidence>
<organism evidence="3">
    <name type="scientific">Hexamita inflata</name>
    <dbReference type="NCBI Taxonomy" id="28002"/>
    <lineage>
        <taxon>Eukaryota</taxon>
        <taxon>Metamonada</taxon>
        <taxon>Diplomonadida</taxon>
        <taxon>Hexamitidae</taxon>
        <taxon>Hexamitinae</taxon>
        <taxon>Hexamita</taxon>
    </lineage>
</organism>
<evidence type="ECO:0000313" key="3">
    <source>
        <dbReference type="EMBL" id="CAI9934695.1"/>
    </source>
</evidence>
<protein>
    <submittedName>
        <fullName evidence="4">Hypothetical_protein</fullName>
    </submittedName>
</protein>
<evidence type="ECO:0000313" key="2">
    <source>
        <dbReference type="EMBL" id="CAI9914277.1"/>
    </source>
</evidence>
<dbReference type="EMBL" id="CATOUU010000047">
    <property type="protein sequence ID" value="CAI9914277.1"/>
    <property type="molecule type" value="Genomic_DNA"/>
</dbReference>
<keyword evidence="1" id="KW-1133">Transmembrane helix</keyword>
<comment type="caution">
    <text evidence="3">The sequence shown here is derived from an EMBL/GenBank/DDBJ whole genome shotgun (WGS) entry which is preliminary data.</text>
</comment>
<accession>A0AA86P9Z6</accession>
<evidence type="ECO:0000313" key="6">
    <source>
        <dbReference type="Proteomes" id="UP001642409"/>
    </source>
</evidence>
<keyword evidence="6" id="KW-1185">Reference proteome</keyword>
<dbReference type="Proteomes" id="UP001642409">
    <property type="component" value="Unassembled WGS sequence"/>
</dbReference>
<feature type="transmembrane region" description="Helical" evidence="1">
    <location>
        <begin position="44"/>
        <end position="67"/>
    </location>
</feature>
<dbReference type="EMBL" id="CATOUU010000582">
    <property type="protein sequence ID" value="CAI9934695.1"/>
    <property type="molecule type" value="Genomic_DNA"/>
</dbReference>
<gene>
    <name evidence="2" type="ORF">HINF_LOCUS1922</name>
    <name evidence="3" type="ORF">HINF_LOCUS22340</name>
    <name evidence="4" type="ORF">HINF_LOCUS64464</name>
    <name evidence="5" type="ORF">HINF_LOCUS64930</name>
</gene>
<dbReference type="EMBL" id="CAXDID020000421">
    <property type="protein sequence ID" value="CAL6089646.1"/>
    <property type="molecule type" value="Genomic_DNA"/>
</dbReference>
<evidence type="ECO:0000313" key="5">
    <source>
        <dbReference type="EMBL" id="CAL6089646.1"/>
    </source>
</evidence>
<proteinExistence type="predicted"/>